<gene>
    <name evidence="1" type="ORF">E2C01_097321</name>
</gene>
<evidence type="ECO:0000313" key="2">
    <source>
        <dbReference type="Proteomes" id="UP000324222"/>
    </source>
</evidence>
<proteinExistence type="predicted"/>
<dbReference type="Proteomes" id="UP000324222">
    <property type="component" value="Unassembled WGS sequence"/>
</dbReference>
<sequence length="126" mass="13680">MHEESPVVHVSASGGHGVECLEAEKAGQRVGAVVVLRGNGEKRLLVALFVSACFEGYQCERRGPAAQRENCQCGRGRRMMVHVVLTPLQSMSWPAVTCSHDAQDLVHQQLYELLVGDPVVDIDDGV</sequence>
<organism evidence="1 2">
    <name type="scientific">Portunus trituberculatus</name>
    <name type="common">Swimming crab</name>
    <name type="synonym">Neptunus trituberculatus</name>
    <dbReference type="NCBI Taxonomy" id="210409"/>
    <lineage>
        <taxon>Eukaryota</taxon>
        <taxon>Metazoa</taxon>
        <taxon>Ecdysozoa</taxon>
        <taxon>Arthropoda</taxon>
        <taxon>Crustacea</taxon>
        <taxon>Multicrustacea</taxon>
        <taxon>Malacostraca</taxon>
        <taxon>Eumalacostraca</taxon>
        <taxon>Eucarida</taxon>
        <taxon>Decapoda</taxon>
        <taxon>Pleocyemata</taxon>
        <taxon>Brachyura</taxon>
        <taxon>Eubrachyura</taxon>
        <taxon>Portunoidea</taxon>
        <taxon>Portunidae</taxon>
        <taxon>Portuninae</taxon>
        <taxon>Portunus</taxon>
    </lineage>
</organism>
<protein>
    <submittedName>
        <fullName evidence="1">Uncharacterized protein</fullName>
    </submittedName>
</protein>
<reference evidence="1 2" key="1">
    <citation type="submission" date="2019-05" db="EMBL/GenBank/DDBJ databases">
        <title>Another draft genome of Portunus trituberculatus and its Hox gene families provides insights of decapod evolution.</title>
        <authorList>
            <person name="Jeong J.-H."/>
            <person name="Song I."/>
            <person name="Kim S."/>
            <person name="Choi T."/>
            <person name="Kim D."/>
            <person name="Ryu S."/>
            <person name="Kim W."/>
        </authorList>
    </citation>
    <scope>NUCLEOTIDE SEQUENCE [LARGE SCALE GENOMIC DNA]</scope>
    <source>
        <tissue evidence="1">Muscle</tissue>
    </source>
</reference>
<dbReference type="AlphaFoldDB" id="A0A5B7K997"/>
<comment type="caution">
    <text evidence="1">The sequence shown here is derived from an EMBL/GenBank/DDBJ whole genome shotgun (WGS) entry which is preliminary data.</text>
</comment>
<name>A0A5B7K997_PORTR</name>
<accession>A0A5B7K997</accession>
<dbReference type="EMBL" id="VSRR010128554">
    <property type="protein sequence ID" value="MPD01778.1"/>
    <property type="molecule type" value="Genomic_DNA"/>
</dbReference>
<evidence type="ECO:0000313" key="1">
    <source>
        <dbReference type="EMBL" id="MPD01778.1"/>
    </source>
</evidence>
<keyword evidence="2" id="KW-1185">Reference proteome</keyword>